<feature type="transmembrane region" description="Helical" evidence="7">
    <location>
        <begin position="45"/>
        <end position="63"/>
    </location>
</feature>
<dbReference type="GO" id="GO:0016780">
    <property type="term" value="F:phosphotransferase activity, for other substituted phosphate groups"/>
    <property type="evidence" value="ECO:0007669"/>
    <property type="project" value="TreeGrafter"/>
</dbReference>
<dbReference type="EMBL" id="JNBQ01000006">
    <property type="protein sequence ID" value="KLN35156.1"/>
    <property type="molecule type" value="Genomic_DNA"/>
</dbReference>
<dbReference type="GO" id="GO:0016020">
    <property type="term" value="C:membrane"/>
    <property type="evidence" value="ECO:0007669"/>
    <property type="project" value="UniProtKB-SubCell"/>
</dbReference>
<dbReference type="InterPro" id="IPR017475">
    <property type="entry name" value="EPS_sugar_tfrase"/>
</dbReference>
<keyword evidence="6 7" id="KW-0472">Membrane</keyword>
<evidence type="ECO:0000313" key="9">
    <source>
        <dbReference type="EMBL" id="KLN35156.1"/>
    </source>
</evidence>
<feature type="transmembrane region" description="Helical" evidence="7">
    <location>
        <begin position="78"/>
        <end position="98"/>
    </location>
</feature>
<dbReference type="RefSeq" id="WP_052877543.1">
    <property type="nucleotide sequence ID" value="NZ_JNBQ01000006.1"/>
</dbReference>
<dbReference type="PANTHER" id="PTHR30576">
    <property type="entry name" value="COLANIC BIOSYNTHESIS UDP-GLUCOSE LIPID CARRIER TRANSFERASE"/>
    <property type="match status" value="1"/>
</dbReference>
<proteinExistence type="inferred from homology"/>
<dbReference type="NCBIfam" id="TIGR03025">
    <property type="entry name" value="EPS_sugtrans"/>
    <property type="match status" value="1"/>
</dbReference>
<dbReference type="Pfam" id="PF13727">
    <property type="entry name" value="CoA_binding_3"/>
    <property type="match status" value="1"/>
</dbReference>
<keyword evidence="4 7" id="KW-0812">Transmembrane</keyword>
<evidence type="ECO:0000256" key="6">
    <source>
        <dbReference type="ARBA" id="ARBA00023136"/>
    </source>
</evidence>
<evidence type="ECO:0000256" key="4">
    <source>
        <dbReference type="ARBA" id="ARBA00022692"/>
    </source>
</evidence>
<keyword evidence="3 9" id="KW-0808">Transferase</keyword>
<protein>
    <submittedName>
        <fullName evidence="9">Polyprenyl glycosylphosphotransferase</fullName>
    </submittedName>
</protein>
<dbReference type="Pfam" id="PF02397">
    <property type="entry name" value="Bac_transf"/>
    <property type="match status" value="1"/>
</dbReference>
<feature type="transmembrane region" description="Helical" evidence="7">
    <location>
        <begin position="142"/>
        <end position="161"/>
    </location>
</feature>
<accession>A0A0H2KNP7</accession>
<evidence type="ECO:0000256" key="5">
    <source>
        <dbReference type="ARBA" id="ARBA00022989"/>
    </source>
</evidence>
<evidence type="ECO:0000256" key="3">
    <source>
        <dbReference type="ARBA" id="ARBA00022679"/>
    </source>
</evidence>
<sequence>MSHSVTEDARRSLRTLLATTPAARIRAARAAFAAQGWEVAYRRRLLLTDTAVIIVAVLVAYFLRWDQFINEPVREARVPYVVLSLLVGVAWSLSLVASRSRDPRVMGSGPTEYHRVFDASWRLFAVLAVLAFLLRFPEARGYLAFAFPIGLGGLLLGRYAWRQWLHRQRATGRMRSAVLAIGHRDQAERLIRDLNGRDESGYRVVGVCVPSGGFGSDEEIRGVPVLGELRHAGEVATRVGADVVAVSGSDAITAEVVRRLGWELEPYGVDLMLTAELADVAGPRITITPAESVSLLHVDAPRFTGPKFAVKSVIDWTGAALITLAALPVLVLVALAVRVTSRGPVLFRQERVGRNGRSFPMFKFRSMRVGADREVQHLEEQNDGAGPLFKMRDDPRVTRVGRVLRRYSLDELPQLFNVLRGDMSLVGPRPPLPREVQKYEKKVRRRLLVKPGLTGLWQVGGRSDLSWEESVRLDVYYVENWTMFGDFLILARTARAVFSGSGAY</sequence>
<name>A0A0H2KNP7_9MICO</name>
<dbReference type="STRING" id="264251.FB00_08395"/>
<keyword evidence="5 7" id="KW-1133">Transmembrane helix</keyword>
<reference evidence="9 10" key="1">
    <citation type="submission" date="2014-05" db="EMBL/GenBank/DDBJ databases">
        <title>Cellulosimicrobium funkei U11 genome.</title>
        <authorList>
            <person name="Hu C."/>
            <person name="Gong Y."/>
            <person name="Wan W."/>
            <person name="Jiang M."/>
        </authorList>
    </citation>
    <scope>NUCLEOTIDE SEQUENCE [LARGE SCALE GENOMIC DNA]</scope>
    <source>
        <strain evidence="9 10">U11</strain>
    </source>
</reference>
<evidence type="ECO:0000259" key="8">
    <source>
        <dbReference type="Pfam" id="PF02397"/>
    </source>
</evidence>
<evidence type="ECO:0000256" key="1">
    <source>
        <dbReference type="ARBA" id="ARBA00004141"/>
    </source>
</evidence>
<dbReference type="PATRIC" id="fig|264251.5.peg.1707"/>
<keyword evidence="10" id="KW-1185">Reference proteome</keyword>
<comment type="similarity">
    <text evidence="2">Belongs to the bacterial sugar transferase family.</text>
</comment>
<dbReference type="Proteomes" id="UP000035265">
    <property type="component" value="Unassembled WGS sequence"/>
</dbReference>
<feature type="domain" description="Bacterial sugar transferase" evidence="8">
    <location>
        <begin position="311"/>
        <end position="498"/>
    </location>
</feature>
<gene>
    <name evidence="9" type="ORF">FB00_08395</name>
</gene>
<dbReference type="PANTHER" id="PTHR30576:SF10">
    <property type="entry name" value="SLL5057 PROTEIN"/>
    <property type="match status" value="1"/>
</dbReference>
<dbReference type="InterPro" id="IPR003362">
    <property type="entry name" value="Bact_transf"/>
</dbReference>
<feature type="transmembrane region" description="Helical" evidence="7">
    <location>
        <begin position="316"/>
        <end position="337"/>
    </location>
</feature>
<evidence type="ECO:0000256" key="2">
    <source>
        <dbReference type="ARBA" id="ARBA00006464"/>
    </source>
</evidence>
<feature type="transmembrane region" description="Helical" evidence="7">
    <location>
        <begin position="119"/>
        <end position="136"/>
    </location>
</feature>
<comment type="caution">
    <text evidence="9">The sequence shown here is derived from an EMBL/GenBank/DDBJ whole genome shotgun (WGS) entry which is preliminary data.</text>
</comment>
<evidence type="ECO:0000313" key="10">
    <source>
        <dbReference type="Proteomes" id="UP000035265"/>
    </source>
</evidence>
<comment type="subcellular location">
    <subcellularLocation>
        <location evidence="1">Membrane</location>
        <topology evidence="1">Multi-pass membrane protein</topology>
    </subcellularLocation>
</comment>
<dbReference type="AlphaFoldDB" id="A0A0H2KNP7"/>
<evidence type="ECO:0000256" key="7">
    <source>
        <dbReference type="SAM" id="Phobius"/>
    </source>
</evidence>
<organism evidence="9 10">
    <name type="scientific">Cellulosimicrobium funkei</name>
    <dbReference type="NCBI Taxonomy" id="264251"/>
    <lineage>
        <taxon>Bacteria</taxon>
        <taxon>Bacillati</taxon>
        <taxon>Actinomycetota</taxon>
        <taxon>Actinomycetes</taxon>
        <taxon>Micrococcales</taxon>
        <taxon>Promicromonosporaceae</taxon>
        <taxon>Cellulosimicrobium</taxon>
    </lineage>
</organism>